<comment type="subcellular location">
    <subcellularLocation>
        <location evidence="1">Nucleus</location>
    </subcellularLocation>
</comment>
<sequence length="897" mass="98712">MDKKSKHKQKSKDKEKHKDRKKDHKHKHSKSKSRKKDSDSSASSGSDSGEGTLEEQLARNRAAVRATRDLLYQQPEVRGDLRELLRHIDAGEAMQLDGIADKGLRKHLQELFKHLHLHCTRKGLYLKRPGAQPVLGLLSAVIAETPAVLASDVHPAVANGTQKRAVAGPAMPPRELLDAAAEVAEQMAAEEAAEEELLVGPMPPEIEAEYGSATGDERSAEVGRILRFLDAPDKDPDAYDLLGTEPTSTAAEIKKRFWRLSLLTHPDKCPHPRAHVAFDAVAQAARALQDGNERAVIDKKRQDAQLMKEAVAAAADEERARQWRIVQGKATAEDLAGPVRPPEPAARGAWMTELPEERRPNAVPSQKAQTKFASQGIQRRGDTSAWTDTPTQKLQRLQQNYEASAALPSTVDPNAPSTATQQALEGFNNAQRGKTLLQQHQENVKKQQEQARKERKRKSKEAGTSAAEAATKPAWAGAHPWRPFDREKDMQPSAKKLTSQDMLKKTGTLAGAARRAFMNDTAGRIRNTHSQGSTMTSLPPSNQECSQPCPAHPYEVVGHHMMMQPTQPYGQPPTQQQHPFTTAFPLPAGSSAQHPFPQGAMPFPPGQPSPFTAGSGPLGAPPGGAGSFPVGSAAFTASTAPGSLAGTSFPQYVPQMPLQASASPATAVGPGSDQMRQFWQTQMQEVQLVGTDPAEFKNHQLPLARIKKIMKSDEDVRMISAEAPVLFARACEMFILELTLRSWNHSEENKRRTLQRNDIAAAITRTDIFDFLVDIVPREEREEPPQHVPAMPASGIPAPGMYYPGAPAPAPEHLAVSRPPVPFDPTMMQYWMQAQQQQQQQQQQQHQQQQQQWQQQQQQQHQQQQQPDAEDSERDGQPWALTPCGIIDVVDPHGPYQ</sequence>
<dbReference type="InterPro" id="IPR036869">
    <property type="entry name" value="J_dom_sf"/>
</dbReference>
<keyword evidence="4" id="KW-0804">Transcription</keyword>
<proteinExistence type="inferred from homology"/>
<feature type="region of interest" description="Disordered" evidence="7">
    <location>
        <begin position="439"/>
        <end position="504"/>
    </location>
</feature>
<feature type="region of interest" description="Disordered" evidence="7">
    <location>
        <begin position="525"/>
        <end position="551"/>
    </location>
</feature>
<dbReference type="InterPro" id="IPR003958">
    <property type="entry name" value="CBFA_NFYB_domain"/>
</dbReference>
<evidence type="ECO:0000313" key="10">
    <source>
        <dbReference type="Proteomes" id="UP001465755"/>
    </source>
</evidence>
<dbReference type="GO" id="GO:0003677">
    <property type="term" value="F:DNA binding"/>
    <property type="evidence" value="ECO:0007669"/>
    <property type="project" value="UniProtKB-KW"/>
</dbReference>
<keyword evidence="2" id="KW-0805">Transcription regulation</keyword>
<dbReference type="GO" id="GO:0005634">
    <property type="term" value="C:nucleus"/>
    <property type="evidence" value="ECO:0007669"/>
    <property type="project" value="UniProtKB-SubCell"/>
</dbReference>
<feature type="domain" description="J" evidence="8">
    <location>
        <begin position="237"/>
        <end position="301"/>
    </location>
</feature>
<dbReference type="Pfam" id="PF00226">
    <property type="entry name" value="DnaJ"/>
    <property type="match status" value="1"/>
</dbReference>
<dbReference type="PANTHER" id="PTHR47422">
    <property type="entry name" value="DNAJ HEAT SHOCK N-TERMINAL DOMAIN-CONTAINING PROTEIN"/>
    <property type="match status" value="1"/>
</dbReference>
<feature type="compositionally biased region" description="Basic and acidic residues" evidence="7">
    <location>
        <begin position="442"/>
        <end position="452"/>
    </location>
</feature>
<gene>
    <name evidence="9" type="ORF">WJX73_003743</name>
</gene>
<keyword evidence="5" id="KW-0539">Nucleus</keyword>
<keyword evidence="3" id="KW-0238">DNA-binding</keyword>
<evidence type="ECO:0000256" key="5">
    <source>
        <dbReference type="ARBA" id="ARBA00023242"/>
    </source>
</evidence>
<dbReference type="Pfam" id="PF12572">
    <property type="entry name" value="DUF3752"/>
    <property type="match status" value="1"/>
</dbReference>
<feature type="compositionally biased region" description="Basic residues" evidence="7">
    <location>
        <begin position="1"/>
        <end position="35"/>
    </location>
</feature>
<evidence type="ECO:0000256" key="1">
    <source>
        <dbReference type="ARBA" id="ARBA00004123"/>
    </source>
</evidence>
<dbReference type="EMBL" id="JALJOQ010000003">
    <property type="protein sequence ID" value="KAK9813685.1"/>
    <property type="molecule type" value="Genomic_DNA"/>
</dbReference>
<protein>
    <recommendedName>
        <fullName evidence="8">J domain-containing protein</fullName>
    </recommendedName>
</protein>
<reference evidence="9 10" key="1">
    <citation type="journal article" date="2024" name="Nat. Commun.">
        <title>Phylogenomics reveals the evolutionary origins of lichenization in chlorophyte algae.</title>
        <authorList>
            <person name="Puginier C."/>
            <person name="Libourel C."/>
            <person name="Otte J."/>
            <person name="Skaloud P."/>
            <person name="Haon M."/>
            <person name="Grisel S."/>
            <person name="Petersen M."/>
            <person name="Berrin J.G."/>
            <person name="Delaux P.M."/>
            <person name="Dal Grande F."/>
            <person name="Keller J."/>
        </authorList>
    </citation>
    <scope>NUCLEOTIDE SEQUENCE [LARGE SCALE GENOMIC DNA]</scope>
    <source>
        <strain evidence="9 10">SAG 2036</strain>
    </source>
</reference>
<dbReference type="PANTHER" id="PTHR47422:SF1">
    <property type="entry name" value="DNAJ HEAT SHOCK N-TERMINAL DOMAIN-CONTAINING PROTEIN"/>
    <property type="match status" value="1"/>
</dbReference>
<dbReference type="Pfam" id="PF00808">
    <property type="entry name" value="CBFD_NFYB_HMF"/>
    <property type="match status" value="1"/>
</dbReference>
<evidence type="ECO:0000313" key="9">
    <source>
        <dbReference type="EMBL" id="KAK9813685.1"/>
    </source>
</evidence>
<evidence type="ECO:0000256" key="3">
    <source>
        <dbReference type="ARBA" id="ARBA00023125"/>
    </source>
</evidence>
<dbReference type="InterPro" id="IPR022226">
    <property type="entry name" value="DUF3752"/>
</dbReference>
<dbReference type="SUPFAM" id="SSF46565">
    <property type="entry name" value="Chaperone J-domain"/>
    <property type="match status" value="1"/>
</dbReference>
<name>A0AAW1PV70_9CHLO</name>
<dbReference type="Proteomes" id="UP001465755">
    <property type="component" value="Unassembled WGS sequence"/>
</dbReference>
<evidence type="ECO:0000256" key="4">
    <source>
        <dbReference type="ARBA" id="ARBA00023163"/>
    </source>
</evidence>
<organism evidence="9 10">
    <name type="scientific">Symbiochloris irregularis</name>
    <dbReference type="NCBI Taxonomy" id="706552"/>
    <lineage>
        <taxon>Eukaryota</taxon>
        <taxon>Viridiplantae</taxon>
        <taxon>Chlorophyta</taxon>
        <taxon>core chlorophytes</taxon>
        <taxon>Trebouxiophyceae</taxon>
        <taxon>Trebouxiales</taxon>
        <taxon>Trebouxiaceae</taxon>
        <taxon>Symbiochloris</taxon>
    </lineage>
</organism>
<dbReference type="CDD" id="cd06257">
    <property type="entry name" value="DnaJ"/>
    <property type="match status" value="1"/>
</dbReference>
<dbReference type="FunFam" id="1.10.20.10:FF:000006">
    <property type="entry name" value="Nuclear transcription factor Y subunit gamma"/>
    <property type="match status" value="1"/>
</dbReference>
<feature type="compositionally biased region" description="Polar residues" evidence="7">
    <location>
        <begin position="528"/>
        <end position="546"/>
    </location>
</feature>
<dbReference type="PROSITE" id="PS50076">
    <property type="entry name" value="DNAJ_2"/>
    <property type="match status" value="1"/>
</dbReference>
<dbReference type="CDD" id="cd22908">
    <property type="entry name" value="HFD_NFYC-like"/>
    <property type="match status" value="1"/>
</dbReference>
<feature type="compositionally biased region" description="Low complexity" evidence="7">
    <location>
        <begin position="564"/>
        <end position="585"/>
    </location>
</feature>
<dbReference type="GO" id="GO:0046982">
    <property type="term" value="F:protein heterodimerization activity"/>
    <property type="evidence" value="ECO:0007669"/>
    <property type="project" value="InterPro"/>
</dbReference>
<evidence type="ECO:0000256" key="6">
    <source>
        <dbReference type="ARBA" id="ARBA00038129"/>
    </source>
</evidence>
<evidence type="ECO:0000256" key="7">
    <source>
        <dbReference type="SAM" id="MobiDB-lite"/>
    </source>
</evidence>
<dbReference type="InterPro" id="IPR009072">
    <property type="entry name" value="Histone-fold"/>
</dbReference>
<dbReference type="Gene3D" id="1.10.287.110">
    <property type="entry name" value="DnaJ domain"/>
    <property type="match status" value="1"/>
</dbReference>
<feature type="region of interest" description="Disordered" evidence="7">
    <location>
        <begin position="843"/>
        <end position="897"/>
    </location>
</feature>
<feature type="compositionally biased region" description="Low complexity" evidence="7">
    <location>
        <begin position="843"/>
        <end position="866"/>
    </location>
</feature>
<dbReference type="InterPro" id="IPR001623">
    <property type="entry name" value="DnaJ_domain"/>
</dbReference>
<evidence type="ECO:0000256" key="2">
    <source>
        <dbReference type="ARBA" id="ARBA00023015"/>
    </source>
</evidence>
<feature type="region of interest" description="Disordered" evidence="7">
    <location>
        <begin position="1"/>
        <end position="58"/>
    </location>
</feature>
<evidence type="ECO:0000259" key="8">
    <source>
        <dbReference type="PROSITE" id="PS50076"/>
    </source>
</evidence>
<dbReference type="Gene3D" id="1.10.20.10">
    <property type="entry name" value="Histone, subunit A"/>
    <property type="match status" value="1"/>
</dbReference>
<dbReference type="AlphaFoldDB" id="A0AAW1PV70"/>
<dbReference type="SUPFAM" id="SSF47113">
    <property type="entry name" value="Histone-fold"/>
    <property type="match status" value="1"/>
</dbReference>
<dbReference type="SMART" id="SM00271">
    <property type="entry name" value="DnaJ"/>
    <property type="match status" value="1"/>
</dbReference>
<keyword evidence="10" id="KW-1185">Reference proteome</keyword>
<comment type="similarity">
    <text evidence="6">Belongs to the NFYC/HAP5 subunit family.</text>
</comment>
<comment type="caution">
    <text evidence="9">The sequence shown here is derived from an EMBL/GenBank/DDBJ whole genome shotgun (WGS) entry which is preliminary data.</text>
</comment>
<feature type="region of interest" description="Disordered" evidence="7">
    <location>
        <begin position="563"/>
        <end position="625"/>
    </location>
</feature>
<accession>A0AAW1PV70</accession>